<gene>
    <name evidence="2" type="ORF">ACFQ3N_18645</name>
</gene>
<evidence type="ECO:0000256" key="1">
    <source>
        <dbReference type="SAM" id="Phobius"/>
    </source>
</evidence>
<feature type="transmembrane region" description="Helical" evidence="1">
    <location>
        <begin position="78"/>
        <end position="96"/>
    </location>
</feature>
<dbReference type="Proteomes" id="UP001597040">
    <property type="component" value="Unassembled WGS sequence"/>
</dbReference>
<accession>A0ABW3LSA0</accession>
<feature type="transmembrane region" description="Helical" evidence="1">
    <location>
        <begin position="132"/>
        <end position="151"/>
    </location>
</feature>
<comment type="caution">
    <text evidence="2">The sequence shown here is derived from an EMBL/GenBank/DDBJ whole genome shotgun (WGS) entry which is preliminary data.</text>
</comment>
<protein>
    <submittedName>
        <fullName evidence="2">Uncharacterized protein</fullName>
    </submittedName>
</protein>
<organism evidence="2 3">
    <name type="scientific">Virgibacillus byunsanensis</name>
    <dbReference type="NCBI Taxonomy" id="570945"/>
    <lineage>
        <taxon>Bacteria</taxon>
        <taxon>Bacillati</taxon>
        <taxon>Bacillota</taxon>
        <taxon>Bacilli</taxon>
        <taxon>Bacillales</taxon>
        <taxon>Bacillaceae</taxon>
        <taxon>Virgibacillus</taxon>
    </lineage>
</organism>
<evidence type="ECO:0000313" key="3">
    <source>
        <dbReference type="Proteomes" id="UP001597040"/>
    </source>
</evidence>
<keyword evidence="3" id="KW-1185">Reference proteome</keyword>
<keyword evidence="1" id="KW-1133">Transmembrane helix</keyword>
<keyword evidence="1" id="KW-0472">Membrane</keyword>
<name>A0ABW3LSA0_9BACI</name>
<feature type="transmembrane region" description="Helical" evidence="1">
    <location>
        <begin position="102"/>
        <end position="120"/>
    </location>
</feature>
<evidence type="ECO:0000313" key="2">
    <source>
        <dbReference type="EMBL" id="MFD1040399.1"/>
    </source>
</evidence>
<reference evidence="3" key="1">
    <citation type="journal article" date="2019" name="Int. J. Syst. Evol. Microbiol.">
        <title>The Global Catalogue of Microorganisms (GCM) 10K type strain sequencing project: providing services to taxonomists for standard genome sequencing and annotation.</title>
        <authorList>
            <consortium name="The Broad Institute Genomics Platform"/>
            <consortium name="The Broad Institute Genome Sequencing Center for Infectious Disease"/>
            <person name="Wu L."/>
            <person name="Ma J."/>
        </authorList>
    </citation>
    <scope>NUCLEOTIDE SEQUENCE [LARGE SCALE GENOMIC DNA]</scope>
    <source>
        <strain evidence="3">CCUG 56754</strain>
    </source>
</reference>
<proteinExistence type="predicted"/>
<dbReference type="EMBL" id="JBHTKJ010000073">
    <property type="protein sequence ID" value="MFD1040399.1"/>
    <property type="molecule type" value="Genomic_DNA"/>
</dbReference>
<keyword evidence="1" id="KW-0812">Transmembrane</keyword>
<dbReference type="RefSeq" id="WP_390364450.1">
    <property type="nucleotide sequence ID" value="NZ_JBHTKJ010000073.1"/>
</dbReference>
<feature type="transmembrane region" description="Helical" evidence="1">
    <location>
        <begin position="48"/>
        <end position="66"/>
    </location>
</feature>
<sequence length="228" mass="25887">MTSLIYRKIITTFATTALFSIGLAFQYAGYSQIGYNQGNQLMGWSLFYGIYVGAIILVYGNLVSLAIEYVQRKWFTHLNWLFILLHGIFGLANGILFQQWVFALMGMVVALTYACIDRWIYSRVSKEKSMKLFILIPILIYVVSWGILQVISPPMPPFTKEDAVEFATSKEGTVIDTFPDKIGESSEVINGYQVKRETSVKEIGGETYMVTFTETWQKGKEEGSWILS</sequence>